<dbReference type="Proteomes" id="UP000660680">
    <property type="component" value="Unassembled WGS sequence"/>
</dbReference>
<gene>
    <name evidence="1" type="ORF">GCM10010171_55650</name>
</gene>
<name>A0A918GQN5_9PSEU</name>
<protein>
    <submittedName>
        <fullName evidence="1">Uncharacterized protein</fullName>
    </submittedName>
</protein>
<sequence length="150" mass="16155">MVALPIPAGYQRVVGPGGLVTTVPQGWTITRSTGPGSVQATDPADPGRFVRYGGAPPPSASLNESHVDYARAFGAAKPGYRAIRLDAVTYRGMAAVEWEFAHAIDGGTRHAKSLYWRVDGIEFFIYAAAPAERWAETEPIYRTMMANSTP</sequence>
<evidence type="ECO:0000313" key="2">
    <source>
        <dbReference type="Proteomes" id="UP000660680"/>
    </source>
</evidence>
<evidence type="ECO:0000313" key="1">
    <source>
        <dbReference type="EMBL" id="GGS53218.1"/>
    </source>
</evidence>
<dbReference type="EMBL" id="BMRB01000006">
    <property type="protein sequence ID" value="GGS53218.1"/>
    <property type="molecule type" value="Genomic_DNA"/>
</dbReference>
<reference evidence="1" key="2">
    <citation type="submission" date="2020-09" db="EMBL/GenBank/DDBJ databases">
        <authorList>
            <person name="Sun Q."/>
            <person name="Ohkuma M."/>
        </authorList>
    </citation>
    <scope>NUCLEOTIDE SEQUENCE</scope>
    <source>
        <strain evidence="1">JCM 3276</strain>
    </source>
</reference>
<organism evidence="1 2">
    <name type="scientific">Actinokineospora fastidiosa</name>
    <dbReference type="NCBI Taxonomy" id="1816"/>
    <lineage>
        <taxon>Bacteria</taxon>
        <taxon>Bacillati</taxon>
        <taxon>Actinomycetota</taxon>
        <taxon>Actinomycetes</taxon>
        <taxon>Pseudonocardiales</taxon>
        <taxon>Pseudonocardiaceae</taxon>
        <taxon>Actinokineospora</taxon>
    </lineage>
</organism>
<reference evidence="1" key="1">
    <citation type="journal article" date="2014" name="Int. J. Syst. Evol. Microbiol.">
        <title>Complete genome sequence of Corynebacterium casei LMG S-19264T (=DSM 44701T), isolated from a smear-ripened cheese.</title>
        <authorList>
            <consortium name="US DOE Joint Genome Institute (JGI-PGF)"/>
            <person name="Walter F."/>
            <person name="Albersmeier A."/>
            <person name="Kalinowski J."/>
            <person name="Ruckert C."/>
        </authorList>
    </citation>
    <scope>NUCLEOTIDE SEQUENCE</scope>
    <source>
        <strain evidence="1">JCM 3276</strain>
    </source>
</reference>
<dbReference type="AlphaFoldDB" id="A0A918GQN5"/>
<proteinExistence type="predicted"/>
<keyword evidence="2" id="KW-1185">Reference proteome</keyword>
<accession>A0A918GQN5</accession>
<comment type="caution">
    <text evidence="1">The sequence shown here is derived from an EMBL/GenBank/DDBJ whole genome shotgun (WGS) entry which is preliminary data.</text>
</comment>